<dbReference type="InterPro" id="IPR036770">
    <property type="entry name" value="Ankyrin_rpt-contain_sf"/>
</dbReference>
<dbReference type="Gene3D" id="1.25.40.20">
    <property type="entry name" value="Ankyrin repeat-containing domain"/>
    <property type="match status" value="2"/>
</dbReference>
<evidence type="ECO:0000313" key="3">
    <source>
        <dbReference type="Proteomes" id="UP000637906"/>
    </source>
</evidence>
<dbReference type="PRINTS" id="PR01415">
    <property type="entry name" value="ANKYRIN"/>
</dbReference>
<keyword evidence="1" id="KW-0040">ANK repeat</keyword>
<evidence type="ECO:0008006" key="4">
    <source>
        <dbReference type="Google" id="ProtNLM"/>
    </source>
</evidence>
<dbReference type="SMART" id="SM00248">
    <property type="entry name" value="ANK"/>
    <property type="match status" value="3"/>
</dbReference>
<dbReference type="PROSITE" id="PS50297">
    <property type="entry name" value="ANK_REP_REGION"/>
    <property type="match status" value="1"/>
</dbReference>
<feature type="repeat" description="ANK" evidence="1">
    <location>
        <begin position="90"/>
        <end position="112"/>
    </location>
</feature>
<organism evidence="2 3">
    <name type="scientific">Candidatus Mesenet longicola</name>
    <dbReference type="NCBI Taxonomy" id="1892558"/>
    <lineage>
        <taxon>Bacteria</taxon>
        <taxon>Pseudomonadati</taxon>
        <taxon>Pseudomonadota</taxon>
        <taxon>Alphaproteobacteria</taxon>
        <taxon>Rickettsiales</taxon>
        <taxon>Anaplasmataceae</taxon>
        <taxon>Candidatus Mesenet</taxon>
    </lineage>
</organism>
<dbReference type="Proteomes" id="UP000637906">
    <property type="component" value="Unassembled WGS sequence"/>
</dbReference>
<dbReference type="SUPFAM" id="SSF48403">
    <property type="entry name" value="Ankyrin repeat"/>
    <property type="match status" value="1"/>
</dbReference>
<evidence type="ECO:0000313" key="2">
    <source>
        <dbReference type="EMBL" id="GHM59514.1"/>
    </source>
</evidence>
<evidence type="ECO:0000256" key="1">
    <source>
        <dbReference type="PROSITE-ProRule" id="PRU00023"/>
    </source>
</evidence>
<proteinExistence type="predicted"/>
<dbReference type="AlphaFoldDB" id="A0A8J3HP65"/>
<dbReference type="PANTHER" id="PTHR24118:SF99">
    <property type="entry name" value="POTE ANKYRIN DOMAIN FAMILY MEMBER 3C-RELATED"/>
    <property type="match status" value="1"/>
</dbReference>
<dbReference type="PANTHER" id="PTHR24118">
    <property type="entry name" value="POTE ANKYRIN DOMAIN"/>
    <property type="match status" value="1"/>
</dbReference>
<gene>
    <name evidence="2" type="ORF">sL5_05070</name>
</gene>
<protein>
    <recommendedName>
        <fullName evidence="4">Ankyrin repeat domain-containing protein</fullName>
    </recommendedName>
</protein>
<keyword evidence="3" id="KW-1185">Reference proteome</keyword>
<dbReference type="EMBL" id="BNGU01000016">
    <property type="protein sequence ID" value="GHM59514.1"/>
    <property type="molecule type" value="Genomic_DNA"/>
</dbReference>
<accession>A0A8J3HP65</accession>
<sequence length="377" mass="43023">MDGISEAYRILSNPEEKKKYDEVLEKQQPRKQFYTYNNNRDYLKSCVDLLKESNFEKIKDLLAKRQTSLDEILKVSADPKDVHINDKGRVGHTPLHFAVHNNNVDVVKILLKIPDIDINALLESDYQSNSAIGCAKNAEMILMLVNAGADIESEKGKRDLTGVINNLIEEEKSEEVIKLLSDELLKDKIDLNTEAWYGDNDDGITILEAATLKYNTKLLKVLSKHRPSANLKGINEPHYQDLIMCHLAEEHSKTKNKAEKNKIKDTMTLLVLFFNADLTLKDDKRKTPLDYLKDESFKKYLEEDVAKLRANINKTCGTNPTDFILNYFEQNPGKSIENCVKDLSENLDQLVSKYKDDPSTSFNAAKIEEKGKSYTIM</sequence>
<dbReference type="Pfam" id="PF12796">
    <property type="entry name" value="Ank_2"/>
    <property type="match status" value="1"/>
</dbReference>
<reference evidence="2 3" key="1">
    <citation type="journal article" date="2021" name="Microb. Ecol.">
        <title>Candidatus Mesenet longicola: Novel Endosymbionts of Brontispa longissima that Induce Cytoplasmic Incompatibility.</title>
        <authorList>
            <person name="Takano S."/>
            <person name="Gotoh Y."/>
            <person name="Hayashi T."/>
        </authorList>
    </citation>
    <scope>NUCLEOTIDE SEQUENCE [LARGE SCALE GENOMIC DNA]</scope>
    <source>
        <strain evidence="2">L5</strain>
    </source>
</reference>
<dbReference type="InterPro" id="IPR002110">
    <property type="entry name" value="Ankyrin_rpt"/>
</dbReference>
<dbReference type="PROSITE" id="PS50088">
    <property type="entry name" value="ANK_REPEAT"/>
    <property type="match status" value="1"/>
</dbReference>
<comment type="caution">
    <text evidence="2">The sequence shown here is derived from an EMBL/GenBank/DDBJ whole genome shotgun (WGS) entry which is preliminary data.</text>
</comment>
<name>A0A8J3HP65_9RICK</name>